<keyword evidence="2" id="KW-1185">Reference proteome</keyword>
<organism evidence="1 2">
    <name type="scientific">Ruania alba</name>
    <dbReference type="NCBI Taxonomy" id="648782"/>
    <lineage>
        <taxon>Bacteria</taxon>
        <taxon>Bacillati</taxon>
        <taxon>Actinomycetota</taxon>
        <taxon>Actinomycetes</taxon>
        <taxon>Micrococcales</taxon>
        <taxon>Ruaniaceae</taxon>
        <taxon>Ruania</taxon>
    </lineage>
</organism>
<dbReference type="EMBL" id="FNTX01000002">
    <property type="protein sequence ID" value="SEE82478.1"/>
    <property type="molecule type" value="Genomic_DNA"/>
</dbReference>
<evidence type="ECO:0000313" key="1">
    <source>
        <dbReference type="EMBL" id="SEE82478.1"/>
    </source>
</evidence>
<dbReference type="InterPro" id="IPR009609">
    <property type="entry name" value="Phosphonate_metab_PhnG"/>
</dbReference>
<dbReference type="RefSeq" id="WP_089773922.1">
    <property type="nucleotide sequence ID" value="NZ_FNTX01000002.1"/>
</dbReference>
<dbReference type="Pfam" id="PF06754">
    <property type="entry name" value="PhnG"/>
    <property type="match status" value="1"/>
</dbReference>
<evidence type="ECO:0000313" key="2">
    <source>
        <dbReference type="Proteomes" id="UP000199220"/>
    </source>
</evidence>
<dbReference type="STRING" id="648782.SAMN04488554_3068"/>
<gene>
    <name evidence="1" type="ORF">SAMN04488554_3068</name>
</gene>
<reference evidence="2" key="1">
    <citation type="submission" date="2016-10" db="EMBL/GenBank/DDBJ databases">
        <authorList>
            <person name="Varghese N."/>
            <person name="Submissions S."/>
        </authorList>
    </citation>
    <scope>NUCLEOTIDE SEQUENCE [LARGE SCALE GENOMIC DNA]</scope>
    <source>
        <strain evidence="2">DSM 21368</strain>
    </source>
</reference>
<proteinExistence type="predicted"/>
<dbReference type="GO" id="GO:0019634">
    <property type="term" value="P:organic phosphonate metabolic process"/>
    <property type="evidence" value="ECO:0007669"/>
    <property type="project" value="InterPro"/>
</dbReference>
<dbReference type="OrthoDB" id="3732539at2"/>
<accession>A0A1H5M1T6</accession>
<dbReference type="AlphaFoldDB" id="A0A1H5M1T6"/>
<dbReference type="GO" id="GO:0015716">
    <property type="term" value="P:organic phosphonate transport"/>
    <property type="evidence" value="ECO:0007669"/>
    <property type="project" value="InterPro"/>
</dbReference>
<name>A0A1H5M1T6_9MICO</name>
<dbReference type="Proteomes" id="UP000199220">
    <property type="component" value="Unassembled WGS sequence"/>
</dbReference>
<protein>
    <submittedName>
        <fullName evidence="1">Alpha-D-ribose 1-methylphosphonate 5-triphosphate synthase subunit PhnG</fullName>
    </submittedName>
</protein>
<sequence length="144" mass="15438">MTTPLIPAWVSSELNQADAAEVIALASACLTDDPDITVTRPATVGVVVTQVREPIAEERFILGDTMVCRAEVTRRGSPGWAMRLGGDKMAALAAAILAAEYTSDGPRAGEVGDLCTRSAEQRRAGRAREWERLAPSIVEFEEIP</sequence>